<feature type="transmembrane region" description="Helical" evidence="6">
    <location>
        <begin position="515"/>
        <end position="537"/>
    </location>
</feature>
<feature type="compositionally biased region" description="Basic and acidic residues" evidence="7">
    <location>
        <begin position="719"/>
        <end position="728"/>
    </location>
</feature>
<keyword evidence="8" id="KW-1185">Reference proteome</keyword>
<evidence type="ECO:0000256" key="6">
    <source>
        <dbReference type="RuleBase" id="RU368066"/>
    </source>
</evidence>
<evidence type="ECO:0000256" key="7">
    <source>
        <dbReference type="SAM" id="MobiDB-lite"/>
    </source>
</evidence>
<feature type="region of interest" description="Disordered" evidence="7">
    <location>
        <begin position="705"/>
        <end position="728"/>
    </location>
</feature>
<feature type="transmembrane region" description="Helical" evidence="6">
    <location>
        <begin position="643"/>
        <end position="665"/>
    </location>
</feature>
<comment type="similarity">
    <text evidence="2 6">Belongs to the CTL (choline transporter-like) family.</text>
</comment>
<evidence type="ECO:0000256" key="2">
    <source>
        <dbReference type="ARBA" id="ARBA00007168"/>
    </source>
</evidence>
<comment type="subcellular location">
    <subcellularLocation>
        <location evidence="6">Cell membrane</location>
        <topology evidence="6">Multi-pass membrane protein</topology>
    </subcellularLocation>
    <subcellularLocation>
        <location evidence="1">Membrane</location>
        <topology evidence="1">Multi-pass membrane protein</topology>
    </subcellularLocation>
</comment>
<evidence type="ECO:0000256" key="5">
    <source>
        <dbReference type="ARBA" id="ARBA00023136"/>
    </source>
</evidence>
<evidence type="ECO:0000256" key="1">
    <source>
        <dbReference type="ARBA" id="ARBA00004141"/>
    </source>
</evidence>
<gene>
    <name evidence="9" type="primary">LOC106468973</name>
</gene>
<dbReference type="PANTHER" id="PTHR12385">
    <property type="entry name" value="CHOLINE TRANSPORTER-LIKE (SLC FAMILY 44)"/>
    <property type="match status" value="1"/>
</dbReference>
<keyword evidence="4 6" id="KW-1133">Transmembrane helix</keyword>
<comment type="function">
    <text evidence="6">Choline transporter.</text>
</comment>
<accession>A0ABM1TB19</accession>
<evidence type="ECO:0000313" key="8">
    <source>
        <dbReference type="Proteomes" id="UP000694941"/>
    </source>
</evidence>
<evidence type="ECO:0000256" key="4">
    <source>
        <dbReference type="ARBA" id="ARBA00022989"/>
    </source>
</evidence>
<sequence length="728" mass="81862">MLRLLTITEDERGWNNEVCGTLLILVVGWPSRLAETLIEGNILENVKTLAMSICCVQENKKSQGCTDVIFLVVFVIFWVILIFIAAFAFVTGNPLRLMYGYDSFGNICGVDNKPVGNLSYSGLDMTDKPYLFYFDVTDLSHSLMICVKKCPDRILSNIVDLQKFKLDTGSSLHRYDIDEFDTCSDINLTGEGKGITSNSGLGPCPKLPVYAMKPLLHRCVPESVLGITQNIIYSFYSYLNSFDTFQQVVGDLYASWKEMLGMLILSVVLSFVMVFLIHFVAAVVSWIIMAVIALASIALTGILWWTYLRIKWGLDSTPFFELLEEAAKNERAFLIYAVLVTILTVCLLLILIILRKRVELMVALFHEAGKCVRAMPCLLLQPIFTFIVLGMFFIFWLGIVLTMATADYPTRTTVLSPLLENSGEPSSVLDQSAATIQVSAEQIAHVAQFTTIKYNEPAWVHHQWWYLLIALVWTSEFILGCQQMVIAGATSSWYFQSRNELHCPIGKSVLHLISYHLGSVALGSFLITIFKVPRIVLSFMKRSLKKYENNVIASCCYKCCSCCLWCLEKFIRYLNHNAYTVVAIRGTGFCHSAQSAFNTLVTNALRVATINSVGDFILFLGKCAVTVLTACVGILVMMHNQDLHFFAIPVFAACVFSFFIAHSVLSVYEMVIDTLFLCACEQFKSKRQDTEFTRHKSLMRILTGEDVEEGAQPLQEMPVKSHDENDKE</sequence>
<protein>
    <recommendedName>
        <fullName evidence="6">Choline transporter-like protein</fullName>
    </recommendedName>
</protein>
<feature type="transmembrane region" description="Helical" evidence="6">
    <location>
        <begin position="260"/>
        <end position="280"/>
    </location>
</feature>
<reference evidence="9" key="1">
    <citation type="submission" date="2025-08" db="UniProtKB">
        <authorList>
            <consortium name="RefSeq"/>
        </authorList>
    </citation>
    <scope>IDENTIFICATION</scope>
    <source>
        <tissue evidence="9">Muscle</tissue>
    </source>
</reference>
<feature type="transmembrane region" description="Helical" evidence="6">
    <location>
        <begin position="616"/>
        <end position="637"/>
    </location>
</feature>
<feature type="transmembrane region" description="Helical" evidence="6">
    <location>
        <begin position="68"/>
        <end position="90"/>
    </location>
</feature>
<keyword evidence="5 6" id="KW-0472">Membrane</keyword>
<dbReference type="PANTHER" id="PTHR12385:SF12">
    <property type="entry name" value="CHOLINE TRANSPORTER-LIKE PROTEIN"/>
    <property type="match status" value="1"/>
</dbReference>
<feature type="transmembrane region" description="Helical" evidence="6">
    <location>
        <begin position="464"/>
        <end position="495"/>
    </location>
</feature>
<dbReference type="GeneID" id="106468973"/>
<dbReference type="RefSeq" id="XP_022253075.1">
    <property type="nucleotide sequence ID" value="XM_022397367.1"/>
</dbReference>
<evidence type="ECO:0000313" key="9">
    <source>
        <dbReference type="RefSeq" id="XP_022253075.1"/>
    </source>
</evidence>
<dbReference type="Proteomes" id="UP000694941">
    <property type="component" value="Unplaced"/>
</dbReference>
<feature type="transmembrane region" description="Helical" evidence="6">
    <location>
        <begin position="286"/>
        <end position="308"/>
    </location>
</feature>
<organism evidence="8 9">
    <name type="scientific">Limulus polyphemus</name>
    <name type="common">Atlantic horseshoe crab</name>
    <dbReference type="NCBI Taxonomy" id="6850"/>
    <lineage>
        <taxon>Eukaryota</taxon>
        <taxon>Metazoa</taxon>
        <taxon>Ecdysozoa</taxon>
        <taxon>Arthropoda</taxon>
        <taxon>Chelicerata</taxon>
        <taxon>Merostomata</taxon>
        <taxon>Xiphosura</taxon>
        <taxon>Limulidae</taxon>
        <taxon>Limulus</taxon>
    </lineage>
</organism>
<keyword evidence="3 6" id="KW-0812">Transmembrane</keyword>
<feature type="transmembrane region" description="Helical" evidence="6">
    <location>
        <begin position="333"/>
        <end position="354"/>
    </location>
</feature>
<dbReference type="Pfam" id="PF04515">
    <property type="entry name" value="Choline_transpo"/>
    <property type="match status" value="1"/>
</dbReference>
<name>A0ABM1TB19_LIMPO</name>
<dbReference type="InterPro" id="IPR007603">
    <property type="entry name" value="Choline_transptr-like"/>
</dbReference>
<feature type="transmembrane region" description="Helical" evidence="6">
    <location>
        <begin position="383"/>
        <end position="406"/>
    </location>
</feature>
<proteinExistence type="inferred from homology"/>
<evidence type="ECO:0000256" key="3">
    <source>
        <dbReference type="ARBA" id="ARBA00022692"/>
    </source>
</evidence>